<feature type="region of interest" description="Disordered" evidence="2">
    <location>
        <begin position="333"/>
        <end position="360"/>
    </location>
</feature>
<dbReference type="PANTHER" id="PTHR24176:SF14">
    <property type="entry name" value="ANKYRIN REPEAT DOMAIN-CONTAINING PROTEIN 31"/>
    <property type="match status" value="1"/>
</dbReference>
<organism evidence="4 5">
    <name type="scientific">Pleurodeles waltl</name>
    <name type="common">Iberian ribbed newt</name>
    <dbReference type="NCBI Taxonomy" id="8319"/>
    <lineage>
        <taxon>Eukaryota</taxon>
        <taxon>Metazoa</taxon>
        <taxon>Chordata</taxon>
        <taxon>Craniata</taxon>
        <taxon>Vertebrata</taxon>
        <taxon>Euteleostomi</taxon>
        <taxon>Amphibia</taxon>
        <taxon>Batrachia</taxon>
        <taxon>Caudata</taxon>
        <taxon>Salamandroidea</taxon>
        <taxon>Salamandridae</taxon>
        <taxon>Pleurodelinae</taxon>
        <taxon>Pleurodeles</taxon>
    </lineage>
</organism>
<feature type="compositionally biased region" description="Basic and acidic residues" evidence="2">
    <location>
        <begin position="77"/>
        <end position="89"/>
    </location>
</feature>
<evidence type="ECO:0000256" key="3">
    <source>
        <dbReference type="SAM" id="SignalP"/>
    </source>
</evidence>
<dbReference type="Gene3D" id="1.25.40.20">
    <property type="entry name" value="Ankyrin repeat-containing domain"/>
    <property type="match status" value="1"/>
</dbReference>
<sequence length="717" mass="78418">MAVCAWIFSLGLCDGPDWADPHNAPACSAASPPDPDGPPRSSNHVVSCPSQRELESLKGLPSLPGRRAIVSGVPKSKTTEETIKDDRTSPDVSGGSKGCAEPSAPFECCGKKEKSRKPAVPFGDKGNRLWGAGREYLPHFRRSVAEAGGGSALIFLATRGSANAVEQGGLSESPERNLLTGAIISVPKTPSNNDKQLRMLEKVAVQNLPAHSEVCDNGTIRKIAVAVTDTDTTVRLDNVIRRKTSVQNKPAAEEGELKVADLLKPLSDSESPRDIMSMKNMLMSQKNIASMDESAVENGNVLPNELIKVINALSDTAPDFVIAMPASSLGNSTGVNVGDTGSYNRKLSHSSTDDDSRQITPVNLNMLSLERNKQLYTLEDPQSTEKQKAQVISKFDKHDRVTSNDHPASHEQNSKNPTDVVNNSCMKSCEQSSFCLESTSRKRKCSSRCSPSFVKRKFTCHSDKSNAHPSDGQNKEGNENTELVHNSLHLCTEDIDTQSMTWLRRSRRKTKSTRYESCNRSSVNAEPTFPCLKASTINRKNMLGETKLHKAVMKDNLFLVHALIKYGANVNAQDHAGWAPLHEASLAGYYRIIKELLEGGADVNLKGFEQETPIRDAVREGHYEIYHLAITEDIVDENIDDAVHSYFYYIYSHHYNSVDGGVLRINIVSDSVSVANLDRHCINVATVTNKHPVDCSFIISTLVDASTIDDQSPAAYN</sequence>
<dbReference type="InterPro" id="IPR042334">
    <property type="entry name" value="ANKRD31"/>
</dbReference>
<dbReference type="Pfam" id="PF12796">
    <property type="entry name" value="Ank_2"/>
    <property type="match status" value="1"/>
</dbReference>
<dbReference type="InterPro" id="IPR002110">
    <property type="entry name" value="Ankyrin_rpt"/>
</dbReference>
<reference evidence="4" key="1">
    <citation type="journal article" date="2022" name="bioRxiv">
        <title>Sequencing and chromosome-scale assembly of the giantPleurodeles waltlgenome.</title>
        <authorList>
            <person name="Brown T."/>
            <person name="Elewa A."/>
            <person name="Iarovenko S."/>
            <person name="Subramanian E."/>
            <person name="Araus A.J."/>
            <person name="Petzold A."/>
            <person name="Susuki M."/>
            <person name="Suzuki K.-i.T."/>
            <person name="Hayashi T."/>
            <person name="Toyoda A."/>
            <person name="Oliveira C."/>
            <person name="Osipova E."/>
            <person name="Leigh N.D."/>
            <person name="Simon A."/>
            <person name="Yun M.H."/>
        </authorList>
    </citation>
    <scope>NUCLEOTIDE SEQUENCE</scope>
    <source>
        <strain evidence="4">20211129_DDA</strain>
        <tissue evidence="4">Liver</tissue>
    </source>
</reference>
<protein>
    <submittedName>
        <fullName evidence="4">Uncharacterized protein</fullName>
    </submittedName>
</protein>
<dbReference type="SUPFAM" id="SSF48403">
    <property type="entry name" value="Ankyrin repeat"/>
    <property type="match status" value="1"/>
</dbReference>
<evidence type="ECO:0000313" key="4">
    <source>
        <dbReference type="EMBL" id="KAJ1209224.1"/>
    </source>
</evidence>
<keyword evidence="5" id="KW-1185">Reference proteome</keyword>
<feature type="signal peptide" evidence="3">
    <location>
        <begin position="1"/>
        <end position="19"/>
    </location>
</feature>
<feature type="region of interest" description="Disordered" evidence="2">
    <location>
        <begin position="376"/>
        <end position="419"/>
    </location>
</feature>
<dbReference type="SMART" id="SM00248">
    <property type="entry name" value="ANK"/>
    <property type="match status" value="3"/>
</dbReference>
<comment type="caution">
    <text evidence="4">The sequence shown here is derived from an EMBL/GenBank/DDBJ whole genome shotgun (WGS) entry which is preliminary data.</text>
</comment>
<evidence type="ECO:0000256" key="2">
    <source>
        <dbReference type="SAM" id="MobiDB-lite"/>
    </source>
</evidence>
<feature type="repeat" description="ANK" evidence="1">
    <location>
        <begin position="543"/>
        <end position="575"/>
    </location>
</feature>
<dbReference type="PANTHER" id="PTHR24176">
    <property type="entry name" value="ANKYRIN REPEAT DOMAIN-CONTAINING PROTEIN 31-RELATED"/>
    <property type="match status" value="1"/>
</dbReference>
<dbReference type="PROSITE" id="PS50297">
    <property type="entry name" value="ANK_REP_REGION"/>
    <property type="match status" value="2"/>
</dbReference>
<feature type="chain" id="PRO_5043720306" evidence="3">
    <location>
        <begin position="20"/>
        <end position="717"/>
    </location>
</feature>
<feature type="compositionally biased region" description="Basic and acidic residues" evidence="2">
    <location>
        <begin position="383"/>
        <end position="413"/>
    </location>
</feature>
<gene>
    <name evidence="4" type="ORF">NDU88_004602</name>
</gene>
<evidence type="ECO:0000313" key="5">
    <source>
        <dbReference type="Proteomes" id="UP001066276"/>
    </source>
</evidence>
<accession>A0AAV7W5F5</accession>
<proteinExistence type="predicted"/>
<feature type="region of interest" description="Disordered" evidence="2">
    <location>
        <begin position="24"/>
        <end position="102"/>
    </location>
</feature>
<feature type="repeat" description="ANK" evidence="1">
    <location>
        <begin position="576"/>
        <end position="608"/>
    </location>
</feature>
<dbReference type="AlphaFoldDB" id="A0AAV7W5F5"/>
<keyword evidence="3" id="KW-0732">Signal</keyword>
<dbReference type="Proteomes" id="UP001066276">
    <property type="component" value="Chromosome 1_2"/>
</dbReference>
<keyword evidence="1" id="KW-0040">ANK repeat</keyword>
<dbReference type="InterPro" id="IPR036770">
    <property type="entry name" value="Ankyrin_rpt-contain_sf"/>
</dbReference>
<feature type="compositionally biased region" description="Polar residues" evidence="2">
    <location>
        <begin position="333"/>
        <end position="345"/>
    </location>
</feature>
<dbReference type="PROSITE" id="PS50088">
    <property type="entry name" value="ANK_REPEAT"/>
    <property type="match status" value="2"/>
</dbReference>
<dbReference type="EMBL" id="JANPWB010000002">
    <property type="protein sequence ID" value="KAJ1209224.1"/>
    <property type="molecule type" value="Genomic_DNA"/>
</dbReference>
<evidence type="ECO:0000256" key="1">
    <source>
        <dbReference type="PROSITE-ProRule" id="PRU00023"/>
    </source>
</evidence>
<name>A0AAV7W5F5_PLEWA</name>